<keyword evidence="7" id="KW-1185">Reference proteome</keyword>
<dbReference type="InterPro" id="IPR027417">
    <property type="entry name" value="P-loop_NTPase"/>
</dbReference>
<dbReference type="Proteomes" id="UP001230188">
    <property type="component" value="Unassembled WGS sequence"/>
</dbReference>
<dbReference type="Gene3D" id="3.80.10.10">
    <property type="entry name" value="Ribonuclease Inhibitor"/>
    <property type="match status" value="2"/>
</dbReference>
<dbReference type="InterPro" id="IPR006553">
    <property type="entry name" value="Leu-rich_rpt_Cys-con_subtyp"/>
</dbReference>
<evidence type="ECO:0000256" key="4">
    <source>
        <dbReference type="ARBA" id="ARBA00023134"/>
    </source>
</evidence>
<accession>A0AAD7UHM3</accession>
<name>A0AAD7UHM3_9STRA</name>
<evidence type="ECO:0000313" key="6">
    <source>
        <dbReference type="EMBL" id="KAJ8604651.1"/>
    </source>
</evidence>
<dbReference type="SUPFAM" id="SSF52540">
    <property type="entry name" value="P-loop containing nucleoside triphosphate hydrolases"/>
    <property type="match status" value="1"/>
</dbReference>
<dbReference type="InterPro" id="IPR006762">
    <property type="entry name" value="Gtr1_RagA"/>
</dbReference>
<dbReference type="InterPro" id="IPR032675">
    <property type="entry name" value="LRR_dom_sf"/>
</dbReference>
<proteinExistence type="inferred from homology"/>
<gene>
    <name evidence="6" type="ORF">CTAYLR_006525</name>
</gene>
<keyword evidence="4" id="KW-0342">GTP-binding</keyword>
<dbReference type="InterPro" id="IPR057207">
    <property type="entry name" value="FBXL15_LRR"/>
</dbReference>
<dbReference type="SUPFAM" id="SSF52047">
    <property type="entry name" value="RNI-like"/>
    <property type="match status" value="1"/>
</dbReference>
<dbReference type="GO" id="GO:0005525">
    <property type="term" value="F:GTP binding"/>
    <property type="evidence" value="ECO:0007669"/>
    <property type="project" value="UniProtKB-KW"/>
</dbReference>
<keyword evidence="3" id="KW-0833">Ubl conjugation pathway</keyword>
<comment type="similarity">
    <text evidence="1">Belongs to the GTR/RAG GTP-binding protein family.</text>
</comment>
<sequence>MWSSRFAHADVKYYLSNQVTEVNLVDCLSITDNALQAIAANCGANLTNLNVSGCENVTDEALMAIAANCSNLTKLNVSECRKLTDDGLKAIAINCSNLTNLDVSKCKNLTDDALKVIAACCSNLTHLRVSRCSNLTDDALEAIAENCTKLMKLNVSGCSTLTDDARKAIATYCSNLSILFAFSCNFMSLPQDIGDRVPELQTLNLFANKLTALPRSIVKLTKLKNLTLRKKPLQTPPVEVAALGLQAIARYFAELDTAYQAVSMELMVVLVGEGGAGKTSLRNAIAGRVNPRQGRDDSTLYLDREKVEIDDVILSFCDLGGQPAYTSSQALFTTPSALYLLVVPIDKADENNFEDDVGRFLEVLQALVPGAIVQIVITKTDLVGNDESAVSKCKKWLHDAVNEELNRWREAVAKNQNVSPDVVQMLKVQDEVLAVTVDDAAVIDAARKSIVELTTLFPSVGQTIIRNRGWLFGDF</sequence>
<dbReference type="EMBL" id="JAQMWT010000324">
    <property type="protein sequence ID" value="KAJ8604651.1"/>
    <property type="molecule type" value="Genomic_DNA"/>
</dbReference>
<evidence type="ECO:0000313" key="7">
    <source>
        <dbReference type="Proteomes" id="UP001230188"/>
    </source>
</evidence>
<dbReference type="Pfam" id="PF25372">
    <property type="entry name" value="DUF7885"/>
    <property type="match status" value="1"/>
</dbReference>
<organism evidence="6 7">
    <name type="scientific">Chrysophaeum taylorii</name>
    <dbReference type="NCBI Taxonomy" id="2483200"/>
    <lineage>
        <taxon>Eukaryota</taxon>
        <taxon>Sar</taxon>
        <taxon>Stramenopiles</taxon>
        <taxon>Ochrophyta</taxon>
        <taxon>Pelagophyceae</taxon>
        <taxon>Pelagomonadales</taxon>
        <taxon>Pelagomonadaceae</taxon>
        <taxon>Chrysophaeum</taxon>
    </lineage>
</organism>
<evidence type="ECO:0000256" key="3">
    <source>
        <dbReference type="ARBA" id="ARBA00022786"/>
    </source>
</evidence>
<feature type="domain" description="F-box/LRR-repeat protein 15-like leucin rich repeat" evidence="5">
    <location>
        <begin position="16"/>
        <end position="170"/>
    </location>
</feature>
<dbReference type="Gene3D" id="3.40.50.300">
    <property type="entry name" value="P-loop containing nucleotide triphosphate hydrolases"/>
    <property type="match status" value="1"/>
</dbReference>
<keyword evidence="2" id="KW-0547">Nucleotide-binding</keyword>
<evidence type="ECO:0000256" key="2">
    <source>
        <dbReference type="ARBA" id="ARBA00022741"/>
    </source>
</evidence>
<evidence type="ECO:0000256" key="1">
    <source>
        <dbReference type="ARBA" id="ARBA00007756"/>
    </source>
</evidence>
<comment type="caution">
    <text evidence="6">The sequence shown here is derived from an EMBL/GenBank/DDBJ whole genome shotgun (WGS) entry which is preliminary data.</text>
</comment>
<reference evidence="6" key="1">
    <citation type="submission" date="2023-01" db="EMBL/GenBank/DDBJ databases">
        <title>Metagenome sequencing of chrysophaentin producing Chrysophaeum taylorii.</title>
        <authorList>
            <person name="Davison J."/>
            <person name="Bewley C."/>
        </authorList>
    </citation>
    <scope>NUCLEOTIDE SEQUENCE</scope>
    <source>
        <strain evidence="6">NIES-1699</strain>
    </source>
</reference>
<protein>
    <recommendedName>
        <fullName evidence="5">F-box/LRR-repeat protein 15-like leucin rich repeat domain-containing protein</fullName>
    </recommendedName>
</protein>
<dbReference type="SMART" id="SM00367">
    <property type="entry name" value="LRR_CC"/>
    <property type="match status" value="6"/>
</dbReference>
<dbReference type="Pfam" id="PF04670">
    <property type="entry name" value="Gtr1_RagA"/>
    <property type="match status" value="1"/>
</dbReference>
<evidence type="ECO:0000259" key="5">
    <source>
        <dbReference type="Pfam" id="PF25372"/>
    </source>
</evidence>
<dbReference type="AlphaFoldDB" id="A0AAD7UHM3"/>
<dbReference type="PANTHER" id="PTHR13382">
    <property type="entry name" value="MITOCHONDRIAL ATP SYNTHASE COUPLING FACTOR B"/>
    <property type="match status" value="1"/>
</dbReference>
<dbReference type="InterPro" id="IPR050648">
    <property type="entry name" value="F-box_LRR-repeat"/>
</dbReference>
<dbReference type="GO" id="GO:0005737">
    <property type="term" value="C:cytoplasm"/>
    <property type="evidence" value="ECO:0007669"/>
    <property type="project" value="TreeGrafter"/>
</dbReference>